<feature type="compositionally biased region" description="Basic residues" evidence="1">
    <location>
        <begin position="7"/>
        <end position="30"/>
    </location>
</feature>
<gene>
    <name evidence="2" type="ORF">NDU88_001330</name>
</gene>
<reference evidence="2" key="1">
    <citation type="journal article" date="2022" name="bioRxiv">
        <title>Sequencing and chromosome-scale assembly of the giantPleurodeles waltlgenome.</title>
        <authorList>
            <person name="Brown T."/>
            <person name="Elewa A."/>
            <person name="Iarovenko S."/>
            <person name="Subramanian E."/>
            <person name="Araus A.J."/>
            <person name="Petzold A."/>
            <person name="Susuki M."/>
            <person name="Suzuki K.-i.T."/>
            <person name="Hayashi T."/>
            <person name="Toyoda A."/>
            <person name="Oliveira C."/>
            <person name="Osipova E."/>
            <person name="Leigh N.D."/>
            <person name="Simon A."/>
            <person name="Yun M.H."/>
        </authorList>
    </citation>
    <scope>NUCLEOTIDE SEQUENCE</scope>
    <source>
        <strain evidence="2">20211129_DDA</strain>
        <tissue evidence="2">Liver</tissue>
    </source>
</reference>
<accession>A0AAV7TIC7</accession>
<dbReference type="EMBL" id="JANPWB010000006">
    <property type="protein sequence ID" value="KAJ1176046.1"/>
    <property type="molecule type" value="Genomic_DNA"/>
</dbReference>
<protein>
    <submittedName>
        <fullName evidence="2">Uncharacterized protein</fullName>
    </submittedName>
</protein>
<name>A0AAV7TIC7_PLEWA</name>
<evidence type="ECO:0000313" key="3">
    <source>
        <dbReference type="Proteomes" id="UP001066276"/>
    </source>
</evidence>
<feature type="region of interest" description="Disordered" evidence="1">
    <location>
        <begin position="1"/>
        <end position="40"/>
    </location>
</feature>
<sequence>MRTKETWRRKKTLRERTRRRKKMPIGRTKRSYQEKVRTDKGRMARVQCQETTDTVRCPATFLEERGLPWYELGCVGDAGISQAISSLSLPGQLSRAAGEAAPQAVPGPTELLVACVVTGAVNRLANSFQSCSTRAGIAYSRQLRCGASMPASS</sequence>
<evidence type="ECO:0000256" key="1">
    <source>
        <dbReference type="SAM" id="MobiDB-lite"/>
    </source>
</evidence>
<proteinExistence type="predicted"/>
<dbReference type="AlphaFoldDB" id="A0AAV7TIC7"/>
<evidence type="ECO:0000313" key="2">
    <source>
        <dbReference type="EMBL" id="KAJ1176046.1"/>
    </source>
</evidence>
<organism evidence="2 3">
    <name type="scientific">Pleurodeles waltl</name>
    <name type="common">Iberian ribbed newt</name>
    <dbReference type="NCBI Taxonomy" id="8319"/>
    <lineage>
        <taxon>Eukaryota</taxon>
        <taxon>Metazoa</taxon>
        <taxon>Chordata</taxon>
        <taxon>Craniata</taxon>
        <taxon>Vertebrata</taxon>
        <taxon>Euteleostomi</taxon>
        <taxon>Amphibia</taxon>
        <taxon>Batrachia</taxon>
        <taxon>Caudata</taxon>
        <taxon>Salamandroidea</taxon>
        <taxon>Salamandridae</taxon>
        <taxon>Pleurodelinae</taxon>
        <taxon>Pleurodeles</taxon>
    </lineage>
</organism>
<dbReference type="Proteomes" id="UP001066276">
    <property type="component" value="Chromosome 3_2"/>
</dbReference>
<keyword evidence="3" id="KW-1185">Reference proteome</keyword>
<feature type="compositionally biased region" description="Basic and acidic residues" evidence="1">
    <location>
        <begin position="31"/>
        <end position="40"/>
    </location>
</feature>
<comment type="caution">
    <text evidence="2">The sequence shown here is derived from an EMBL/GenBank/DDBJ whole genome shotgun (WGS) entry which is preliminary data.</text>
</comment>